<gene>
    <name evidence="1" type="ORF">METZ01_LOCUS436404</name>
</gene>
<name>A0A382YKF2_9ZZZZ</name>
<reference evidence="1" key="1">
    <citation type="submission" date="2018-05" db="EMBL/GenBank/DDBJ databases">
        <authorList>
            <person name="Lanie J.A."/>
            <person name="Ng W.-L."/>
            <person name="Kazmierczak K.M."/>
            <person name="Andrzejewski T.M."/>
            <person name="Davidsen T.M."/>
            <person name="Wayne K.J."/>
            <person name="Tettelin H."/>
            <person name="Glass J.I."/>
            <person name="Rusch D."/>
            <person name="Podicherti R."/>
            <person name="Tsui H.-C.T."/>
            <person name="Winkler M.E."/>
        </authorList>
    </citation>
    <scope>NUCLEOTIDE SEQUENCE</scope>
</reference>
<dbReference type="EMBL" id="UINC01176431">
    <property type="protein sequence ID" value="SVD83550.1"/>
    <property type="molecule type" value="Genomic_DNA"/>
</dbReference>
<sequence>MENQITEEKGGDRMTASASLNAALQEEVKSRKTEIEEGLTHYPEIPSYMHSDIIRYVVDRRLSGHFLTAIVENNLQKAFAHGDSANIKALHSWVRLMYNWAPAKCWGREEVVTEWIEGKDIVTEDHP</sequence>
<accession>A0A382YKF2</accession>
<proteinExistence type="predicted"/>
<protein>
    <submittedName>
        <fullName evidence="1">Uncharacterized protein</fullName>
    </submittedName>
</protein>
<organism evidence="1">
    <name type="scientific">marine metagenome</name>
    <dbReference type="NCBI Taxonomy" id="408172"/>
    <lineage>
        <taxon>unclassified sequences</taxon>
        <taxon>metagenomes</taxon>
        <taxon>ecological metagenomes</taxon>
    </lineage>
</organism>
<dbReference type="AlphaFoldDB" id="A0A382YKF2"/>
<evidence type="ECO:0000313" key="1">
    <source>
        <dbReference type="EMBL" id="SVD83550.1"/>
    </source>
</evidence>